<organism evidence="2 3">
    <name type="scientific">Hymenobacter artigasi</name>
    <dbReference type="NCBI Taxonomy" id="2719616"/>
    <lineage>
        <taxon>Bacteria</taxon>
        <taxon>Pseudomonadati</taxon>
        <taxon>Bacteroidota</taxon>
        <taxon>Cytophagia</taxon>
        <taxon>Cytophagales</taxon>
        <taxon>Hymenobacteraceae</taxon>
        <taxon>Hymenobacter</taxon>
    </lineage>
</organism>
<dbReference type="RefSeq" id="WP_168674896.1">
    <property type="nucleotide sequence ID" value="NZ_JAAVTK010000015.1"/>
</dbReference>
<feature type="signal peptide" evidence="1">
    <location>
        <begin position="1"/>
        <end position="19"/>
    </location>
</feature>
<reference evidence="2 3" key="1">
    <citation type="submission" date="2020-03" db="EMBL/GenBank/DDBJ databases">
        <title>Genomic Encyclopedia of Type Strains, Phase IV (KMG-V): Genome sequencing to study the core and pangenomes of soil and plant-associated prokaryotes.</title>
        <authorList>
            <person name="Whitman W."/>
        </authorList>
    </citation>
    <scope>NUCLEOTIDE SEQUENCE [LARGE SCALE GENOMIC DNA]</scope>
    <source>
        <strain evidence="2 3">1B</strain>
    </source>
</reference>
<keyword evidence="1" id="KW-0732">Signal</keyword>
<gene>
    <name evidence="2" type="ORF">HBN54_003948</name>
</gene>
<accession>A0ABX1HQD2</accession>
<dbReference type="Proteomes" id="UP000717634">
    <property type="component" value="Unassembled WGS sequence"/>
</dbReference>
<protein>
    <submittedName>
        <fullName evidence="2">Uncharacterized protein</fullName>
    </submittedName>
</protein>
<proteinExistence type="predicted"/>
<evidence type="ECO:0000313" key="2">
    <source>
        <dbReference type="EMBL" id="NKI91331.1"/>
    </source>
</evidence>
<feature type="chain" id="PRO_5046050172" evidence="1">
    <location>
        <begin position="20"/>
        <end position="219"/>
    </location>
</feature>
<evidence type="ECO:0000256" key="1">
    <source>
        <dbReference type="SAM" id="SignalP"/>
    </source>
</evidence>
<evidence type="ECO:0000313" key="3">
    <source>
        <dbReference type="Proteomes" id="UP000717634"/>
    </source>
</evidence>
<dbReference type="InterPro" id="IPR046732">
    <property type="entry name" value="DUF6624"/>
</dbReference>
<comment type="caution">
    <text evidence="2">The sequence shown here is derived from an EMBL/GenBank/DDBJ whole genome shotgun (WGS) entry which is preliminary data.</text>
</comment>
<dbReference type="Pfam" id="PF20329">
    <property type="entry name" value="DUF6624"/>
    <property type="match status" value="1"/>
</dbReference>
<name>A0ABX1HQD2_9BACT</name>
<dbReference type="EMBL" id="JAAVTK010000015">
    <property type="protein sequence ID" value="NKI91331.1"/>
    <property type="molecule type" value="Genomic_DNA"/>
</dbReference>
<sequence length="219" mass="24618">MKNLLYVALLSGLAWPAAAQISPNLRLKHELDSLCEVDQLYRAMLFDPRLTRRPDSLAKVLGVAKDQLNQAIMTHMVRTDATNLARVQAILTQYGYPGRSLVGIPTNEAAWYVIQHAPALIPQYLPLMKAAAEAGELPFSRYATMLDRQLMFEGKEQVYGTQARSDPHNTYFIWPIQQPAQVNQRRKQAGFTTTVEENAARLHVIYKALTLADVANMPQ</sequence>
<keyword evidence="3" id="KW-1185">Reference proteome</keyword>